<dbReference type="PROSITE" id="PS51257">
    <property type="entry name" value="PROKAR_LIPOPROTEIN"/>
    <property type="match status" value="1"/>
</dbReference>
<dbReference type="RefSeq" id="WP_165270938.1">
    <property type="nucleotide sequence ID" value="NZ_JAALLS010000025.1"/>
</dbReference>
<evidence type="ECO:0000313" key="3">
    <source>
        <dbReference type="Proteomes" id="UP000479132"/>
    </source>
</evidence>
<dbReference type="InterPro" id="IPR011990">
    <property type="entry name" value="TPR-like_helical_dom_sf"/>
</dbReference>
<keyword evidence="1" id="KW-0472">Membrane</keyword>
<sequence length="495" mass="54738">MNKLQQYITTLVCILVVFVFGACENYLGGDTNKDPNRVFKDEIGLDALLPPVLVSTSKAHFDIAFTFSQYSQHISFVGETDSHEEAQLAGAWVEIYLSSLNNLDEMEQKAKETGASHYLGIVKVMQAYNLSLATNTWENIPWSDAFKEGEFSPSYDNQQEIYNAIDQLLNEGITELEKAPSEFNEPGSDDIIYGGNIDKWIKTAYALKARNAIHVTEQGAVAAADNALSALSNAYTSNADDFQINYNNEKNLNPWHTSAYLAAQTGNPAPVHSDQLIDMMNGETYPEADPRLPIIADNGGDTDYYGSENGNFGVNEDAPDNSSNTAFTDETFHSRAAAPIIMMTYAEMKFIEAEAAFLKANNGSESATGASQQAYDAYLAGISANMDKLGVSANAKNNYINAASVDVGAGNLTMELIMKEKFKALFLNPEVYNDYRRYDFDSQIFKDLALPADHNDELDGVWIQRAVYPSSELSRNQEEVKKAQKSIATPMWFYN</sequence>
<dbReference type="Pfam" id="PF12771">
    <property type="entry name" value="SusD-like_2"/>
    <property type="match status" value="1"/>
</dbReference>
<dbReference type="AlphaFoldDB" id="A0A6M1T6S4"/>
<keyword evidence="2" id="KW-0449">Lipoprotein</keyword>
<comment type="caution">
    <text evidence="2">The sequence shown here is derived from an EMBL/GenBank/DDBJ whole genome shotgun (WGS) entry which is preliminary data.</text>
</comment>
<organism evidence="2 3">
    <name type="scientific">Fodinibius halophilus</name>
    <dbReference type="NCBI Taxonomy" id="1736908"/>
    <lineage>
        <taxon>Bacteria</taxon>
        <taxon>Pseudomonadati</taxon>
        <taxon>Balneolota</taxon>
        <taxon>Balneolia</taxon>
        <taxon>Balneolales</taxon>
        <taxon>Balneolaceae</taxon>
        <taxon>Fodinibius</taxon>
    </lineage>
</organism>
<keyword evidence="1" id="KW-0812">Transmembrane</keyword>
<accession>A0A6M1T6S4</accession>
<dbReference type="SUPFAM" id="SSF48452">
    <property type="entry name" value="TPR-like"/>
    <property type="match status" value="1"/>
</dbReference>
<evidence type="ECO:0000256" key="1">
    <source>
        <dbReference type="SAM" id="Phobius"/>
    </source>
</evidence>
<dbReference type="EMBL" id="JAALLS010000025">
    <property type="protein sequence ID" value="NGP89809.1"/>
    <property type="molecule type" value="Genomic_DNA"/>
</dbReference>
<feature type="transmembrane region" description="Helical" evidence="1">
    <location>
        <begin position="7"/>
        <end position="27"/>
    </location>
</feature>
<dbReference type="Gene3D" id="1.25.40.390">
    <property type="match status" value="1"/>
</dbReference>
<evidence type="ECO:0000313" key="2">
    <source>
        <dbReference type="EMBL" id="NGP89809.1"/>
    </source>
</evidence>
<proteinExistence type="predicted"/>
<dbReference type="Proteomes" id="UP000479132">
    <property type="component" value="Unassembled WGS sequence"/>
</dbReference>
<reference evidence="2 3" key="1">
    <citation type="submission" date="2020-02" db="EMBL/GenBank/DDBJ databases">
        <title>Aliifodinibius halophilus 2W32, complete genome.</title>
        <authorList>
            <person name="Li Y."/>
            <person name="Wu S."/>
        </authorList>
    </citation>
    <scope>NUCLEOTIDE SEQUENCE [LARGE SCALE GENOMIC DNA]</scope>
    <source>
        <strain evidence="2 3">2W32</strain>
    </source>
</reference>
<name>A0A6M1T6S4_9BACT</name>
<dbReference type="InterPro" id="IPR041662">
    <property type="entry name" value="SusD-like_2"/>
</dbReference>
<gene>
    <name evidence="2" type="ORF">G3569_15735</name>
</gene>
<keyword evidence="1" id="KW-1133">Transmembrane helix</keyword>
<keyword evidence="3" id="KW-1185">Reference proteome</keyword>
<protein>
    <submittedName>
        <fullName evidence="2">SusD/RagB family nutrient-binding outer membrane lipoprotein</fullName>
    </submittedName>
</protein>